<protein>
    <submittedName>
        <fullName evidence="6">MFS transporter</fullName>
    </submittedName>
</protein>
<reference evidence="6 7" key="1">
    <citation type="journal article" date="2013" name="Genome Announc.">
        <title>Genome Sequence of Naphthalene-Degrading Soil Bacterium Pseudomonas putida CSV86.</title>
        <authorList>
            <person name="Phale P.S."/>
            <person name="Paliwal V."/>
            <person name="Raju S.C."/>
            <person name="Modak A."/>
            <person name="Purohit H.J."/>
        </authorList>
    </citation>
    <scope>NUCLEOTIDE SEQUENCE [LARGE SCALE GENOMIC DNA]</scope>
    <source>
        <strain evidence="6 7">CSV86</strain>
    </source>
</reference>
<evidence type="ECO:0000256" key="5">
    <source>
        <dbReference type="ARBA" id="ARBA00023136"/>
    </source>
</evidence>
<dbReference type="EMBL" id="AMWJ02000002">
    <property type="protein sequence ID" value="NNJ17815.1"/>
    <property type="molecule type" value="Genomic_DNA"/>
</dbReference>
<evidence type="ECO:0000256" key="1">
    <source>
        <dbReference type="ARBA" id="ARBA00004141"/>
    </source>
</evidence>
<dbReference type="Pfam" id="PF07690">
    <property type="entry name" value="MFS_1"/>
    <property type="match status" value="1"/>
</dbReference>
<evidence type="ECO:0000256" key="4">
    <source>
        <dbReference type="ARBA" id="ARBA00022989"/>
    </source>
</evidence>
<dbReference type="InterPro" id="IPR011701">
    <property type="entry name" value="MFS"/>
</dbReference>
<organism evidence="6 7">
    <name type="scientific">Pseudomonas bharatica CSV86</name>
    <dbReference type="NCBI Taxonomy" id="1005395"/>
    <lineage>
        <taxon>Bacteria</taxon>
        <taxon>Pseudomonadati</taxon>
        <taxon>Pseudomonadota</taxon>
        <taxon>Gammaproteobacteria</taxon>
        <taxon>Pseudomonadales</taxon>
        <taxon>Pseudomonadaceae</taxon>
        <taxon>Pseudomonas</taxon>
        <taxon>Pseudomonas bharatica</taxon>
    </lineage>
</organism>
<dbReference type="PROSITE" id="PS50850">
    <property type="entry name" value="MFS"/>
    <property type="match status" value="1"/>
</dbReference>
<evidence type="ECO:0000256" key="2">
    <source>
        <dbReference type="ARBA" id="ARBA00022448"/>
    </source>
</evidence>
<proteinExistence type="predicted"/>
<dbReference type="OrthoDB" id="6057322at2"/>
<evidence type="ECO:0000256" key="3">
    <source>
        <dbReference type="ARBA" id="ARBA00022692"/>
    </source>
</evidence>
<accession>L1M7A8</accession>
<evidence type="ECO:0000313" key="7">
    <source>
        <dbReference type="Proteomes" id="UP000010448"/>
    </source>
</evidence>
<gene>
    <name evidence="6" type="ORF">CSV86_022855</name>
</gene>
<dbReference type="eggNOG" id="COG2271">
    <property type="taxonomic scope" value="Bacteria"/>
</dbReference>
<keyword evidence="2" id="KW-0813">Transport</keyword>
<comment type="subcellular location">
    <subcellularLocation>
        <location evidence="1">Membrane</location>
        <topology evidence="1">Multi-pass membrane protein</topology>
    </subcellularLocation>
</comment>
<dbReference type="CDD" id="cd17328">
    <property type="entry name" value="MFS_spinster_like"/>
    <property type="match status" value="1"/>
</dbReference>
<dbReference type="Gene3D" id="1.20.1250.20">
    <property type="entry name" value="MFS general substrate transporter like domains"/>
    <property type="match status" value="1"/>
</dbReference>
<sequence>MVPSVAHTSANAASSNPEASLASLKRRGRIKAIYILALVSSISLLCYYDRFVVAIVAQSIKADLHVSDGEIGLLSGLGFAVVYSVMAVPIARFSDSGRRVKTLSISLAFWSLMTALCGAATSFPMLLLARLGVGLGEAGGNPTMHALVSETFEKRWRGTAISIVVVVGGLGFMAASSVGGWIVDHWGWRAAFFAGAVPGPLLALLLWGTVREPKVANPVADERGILTSSKILLKRRAFKMLCVGLSICTIGSFAMMSWTPAYLMRHFNITASQVGSGYGLTMGVSTVAAMLVGGILADTLAKRDPRWSLWLPAASYVVALPFTVAFLLQSNLANALLLVAPMTFAAGLATPPAYALVQSLSGSKLRATGAALFLLFTNLIGMGVGPSLTGIVSDMFTHFLGADALRGAMALVASAYLIGACVMISGARTLIADIESADKN</sequence>
<dbReference type="Proteomes" id="UP000010448">
    <property type="component" value="Unassembled WGS sequence"/>
</dbReference>
<keyword evidence="3" id="KW-0812">Transmembrane</keyword>
<keyword evidence="4" id="KW-1133">Transmembrane helix</keyword>
<dbReference type="GO" id="GO:0022857">
    <property type="term" value="F:transmembrane transporter activity"/>
    <property type="evidence" value="ECO:0007669"/>
    <property type="project" value="InterPro"/>
</dbReference>
<dbReference type="InterPro" id="IPR020846">
    <property type="entry name" value="MFS_dom"/>
</dbReference>
<evidence type="ECO:0000313" key="6">
    <source>
        <dbReference type="EMBL" id="NNJ17815.1"/>
    </source>
</evidence>
<dbReference type="InterPro" id="IPR044770">
    <property type="entry name" value="MFS_spinster-like"/>
</dbReference>
<keyword evidence="5" id="KW-0472">Membrane</keyword>
<name>L1M7A8_9PSED</name>
<dbReference type="RefSeq" id="WP_009394374.1">
    <property type="nucleotide sequence ID" value="NZ_AMWJ02000002.1"/>
</dbReference>
<dbReference type="PANTHER" id="PTHR23505">
    <property type="entry name" value="SPINSTER"/>
    <property type="match status" value="1"/>
</dbReference>
<dbReference type="AlphaFoldDB" id="L1M7A8"/>
<dbReference type="GO" id="GO:0016020">
    <property type="term" value="C:membrane"/>
    <property type="evidence" value="ECO:0007669"/>
    <property type="project" value="UniProtKB-SubCell"/>
</dbReference>
<dbReference type="PANTHER" id="PTHR23505:SF79">
    <property type="entry name" value="PROTEIN SPINSTER"/>
    <property type="match status" value="1"/>
</dbReference>
<dbReference type="InterPro" id="IPR036259">
    <property type="entry name" value="MFS_trans_sf"/>
</dbReference>
<dbReference type="SUPFAM" id="SSF103473">
    <property type="entry name" value="MFS general substrate transporter"/>
    <property type="match status" value="1"/>
</dbReference>
<comment type="caution">
    <text evidence="6">The sequence shown here is derived from an EMBL/GenBank/DDBJ whole genome shotgun (WGS) entry which is preliminary data.</text>
</comment>
<keyword evidence="7" id="KW-1185">Reference proteome</keyword>